<dbReference type="EMBL" id="JACXWY010000005">
    <property type="protein sequence ID" value="MBD3846037.1"/>
    <property type="molecule type" value="Genomic_DNA"/>
</dbReference>
<feature type="domain" description="Acetophenone carboxylase-like C-terminal" evidence="3">
    <location>
        <begin position="573"/>
        <end position="672"/>
    </location>
</feature>
<dbReference type="Pfam" id="PF05378">
    <property type="entry name" value="Hydant_A_N"/>
    <property type="match status" value="1"/>
</dbReference>
<evidence type="ECO:0000259" key="3">
    <source>
        <dbReference type="Pfam" id="PF19278"/>
    </source>
</evidence>
<dbReference type="InterPro" id="IPR049517">
    <property type="entry name" value="ACX-like_C"/>
</dbReference>
<dbReference type="PANTHER" id="PTHR11365">
    <property type="entry name" value="5-OXOPROLINASE RELATED"/>
    <property type="match status" value="1"/>
</dbReference>
<dbReference type="GO" id="GO:0005829">
    <property type="term" value="C:cytosol"/>
    <property type="evidence" value="ECO:0007669"/>
    <property type="project" value="TreeGrafter"/>
</dbReference>
<gene>
    <name evidence="4" type="ORF">IED13_10040</name>
</gene>
<evidence type="ECO:0000259" key="2">
    <source>
        <dbReference type="Pfam" id="PF05378"/>
    </source>
</evidence>
<dbReference type="InterPro" id="IPR043129">
    <property type="entry name" value="ATPase_NBD"/>
</dbReference>
<dbReference type="InterPro" id="IPR008040">
    <property type="entry name" value="Hydant_A_N"/>
</dbReference>
<dbReference type="AlphaFoldDB" id="A0A927E8P6"/>
<dbReference type="GO" id="GO:0017168">
    <property type="term" value="F:5-oxoprolinase (ATP-hydrolyzing) activity"/>
    <property type="evidence" value="ECO:0007669"/>
    <property type="project" value="TreeGrafter"/>
</dbReference>
<dbReference type="InterPro" id="IPR045079">
    <property type="entry name" value="Oxoprolinase-like"/>
</dbReference>
<dbReference type="Pfam" id="PF19278">
    <property type="entry name" value="Hydant_A_C"/>
    <property type="match status" value="1"/>
</dbReference>
<dbReference type="SUPFAM" id="SSF53067">
    <property type="entry name" value="Actin-like ATPase domain"/>
    <property type="match status" value="1"/>
</dbReference>
<keyword evidence="5" id="KW-1185">Reference proteome</keyword>
<dbReference type="Gene3D" id="3.30.420.40">
    <property type="match status" value="1"/>
</dbReference>
<dbReference type="Proteomes" id="UP000619295">
    <property type="component" value="Unassembled WGS sequence"/>
</dbReference>
<evidence type="ECO:0000313" key="4">
    <source>
        <dbReference type="EMBL" id="MBD3846037.1"/>
    </source>
</evidence>
<dbReference type="Pfam" id="PF01968">
    <property type="entry name" value="Hydantoinase_A"/>
    <property type="match status" value="1"/>
</dbReference>
<evidence type="ECO:0000313" key="5">
    <source>
        <dbReference type="Proteomes" id="UP000619295"/>
    </source>
</evidence>
<dbReference type="InterPro" id="IPR002821">
    <property type="entry name" value="Hydantoinase_A"/>
</dbReference>
<proteinExistence type="predicted"/>
<reference evidence="4" key="1">
    <citation type="submission" date="2020-09" db="EMBL/GenBank/DDBJ databases">
        <title>Bosea spartocytisi sp. nov. a root nodule endophyte of Spartocytisus supranubius in the high mountain ecosystem fo the Teide National Park (Canary Islands, Spain).</title>
        <authorList>
            <person name="Pulido-Suarez L."/>
            <person name="Peix A."/>
            <person name="Igual J.M."/>
            <person name="Socas-Perez N."/>
            <person name="Velazquez E."/>
            <person name="Flores-Felix J.D."/>
            <person name="Leon-Barrios M."/>
        </authorList>
    </citation>
    <scope>NUCLEOTIDE SEQUENCE</scope>
    <source>
        <strain evidence="4">SSUT16</strain>
    </source>
</reference>
<name>A0A927E8P6_9HYPH</name>
<comment type="caution">
    <text evidence="4">The sequence shown here is derived from an EMBL/GenBank/DDBJ whole genome shotgun (WGS) entry which is preliminary data.</text>
</comment>
<dbReference type="PANTHER" id="PTHR11365:SF23">
    <property type="entry name" value="HYPOTHETICAL 5-OXOPROLINASE (EUROFUNG)-RELATED"/>
    <property type="match status" value="1"/>
</dbReference>
<accession>A0A927E8P6</accession>
<sequence>MYRIGVDVGGTFTDFVMVDTEGGPTAFHKVPSTPDDPSRAIASGIVEMLELNAVSPDDVGYVGHGTTVATNMVIERRGVPTGLLTTRGFRDVLAIGRQTRPSLFDWSVRKPEELVERHRRVEVEERLDKTGTPLTAPDLEAVETLVVQLRDSGVKAIAVGFLHSYRNPAHERAVRDLIARVAPDLYVSISSEVVAEFREYERFSTTVLNAYVGPRTQKYLHRLREKIAACGIRVEPLTFHSNGGLLPVQTVEELPVLTCLSGPAAGVIGSARIGAEIGESEIITFDVGGTSTDVSLITGGRAQFTSSRLVAGHPVRMPMVDIHVIGAGGGSIARLDDAGALKVGPMSAGAMPGPISYLRGGTEITLTDANIVLGRLNPVALLEGRMKVDRGLAYAAIRSQIADPLGLSVEEAAYGIVSIATANMSRAIRSVSIEHGHDLGAFTLFAFGGAGPLHAADVAEECGLDKIVVPQEPGTLCARGVLLSDLSRDYVRTALIRVNSESWADLVALGAELSEAGRAWLATEAIPHSGQELLFTLDARYRGQSHYIPVPLDDLRSDLLDDFVGRFHRAHADQFGYSLDGRDIEVVNVRLKAVCHVRKGESAAPATGTSLDAARIETRQVYFGPDRGWVETPIYRRALLPAGIPFAGPAIVEEMSGTTVILPSQRAEVDGLGNIHIALER</sequence>
<dbReference type="GO" id="GO:0006749">
    <property type="term" value="P:glutathione metabolic process"/>
    <property type="evidence" value="ECO:0007669"/>
    <property type="project" value="TreeGrafter"/>
</dbReference>
<feature type="domain" description="Hydantoinase/oxoprolinase N-terminal" evidence="2">
    <location>
        <begin position="3"/>
        <end position="180"/>
    </location>
</feature>
<feature type="domain" description="Hydantoinase A/oxoprolinase" evidence="1">
    <location>
        <begin position="202"/>
        <end position="489"/>
    </location>
</feature>
<protein>
    <submittedName>
        <fullName evidence="4">Hydantoinase/oxoprolinase family protein</fullName>
    </submittedName>
</protein>
<evidence type="ECO:0000259" key="1">
    <source>
        <dbReference type="Pfam" id="PF01968"/>
    </source>
</evidence>
<organism evidence="4 5">
    <name type="scientific">Bosea spartocytisi</name>
    <dbReference type="NCBI Taxonomy" id="2773451"/>
    <lineage>
        <taxon>Bacteria</taxon>
        <taxon>Pseudomonadati</taxon>
        <taxon>Pseudomonadota</taxon>
        <taxon>Alphaproteobacteria</taxon>
        <taxon>Hyphomicrobiales</taxon>
        <taxon>Boseaceae</taxon>
        <taxon>Bosea</taxon>
    </lineage>
</organism>